<reference evidence="1 2" key="1">
    <citation type="journal article" date="2014" name="BMC Biol.">
        <title>A comprehensive evaluation of rodent malaria parasite genomes and gene expression.</title>
        <authorList>
            <person name="Otto T.D."/>
            <person name="Bohme U."/>
            <person name="Jackson A.P."/>
            <person name="Hunt M."/>
            <person name="Franke-Fayard B."/>
            <person name="Hoeijmakers W.A."/>
            <person name="Religa A.A."/>
            <person name="Robertson L."/>
            <person name="Sanders M."/>
            <person name="Ogun S.A."/>
            <person name="Cunningham D."/>
            <person name="Erhart A."/>
            <person name="Billker O."/>
            <person name="Khan S.M."/>
            <person name="Stunnenberg H.G."/>
            <person name="Langhorne J."/>
            <person name="Holder A.A."/>
            <person name="Waters A.P."/>
            <person name="Newbold C.I."/>
            <person name="Pain A."/>
            <person name="Berriman M."/>
            <person name="Janse C.J."/>
        </authorList>
    </citation>
    <scope>NUCLEOTIDE SEQUENCE [LARGE SCALE GENOMIC DNA]</scope>
    <source>
        <strain evidence="1 2">AS</strain>
    </source>
</reference>
<keyword evidence="2" id="KW-1185">Reference proteome</keyword>
<gene>
    <name evidence="1" type="ORF">PCHAS_1042700</name>
</gene>
<dbReference type="EMBL" id="LK022887">
    <property type="protein sequence ID" value="VTZ66762.1"/>
    <property type="molecule type" value="Genomic_DNA"/>
</dbReference>
<proteinExistence type="predicted"/>
<dbReference type="Proteomes" id="UP000071118">
    <property type="component" value="Chromosome 10"/>
</dbReference>
<name>A0A4V0K2S2_PLACU</name>
<dbReference type="KEGG" id="pcb:PCHAS_1042700"/>
<dbReference type="RefSeq" id="XP_016655695.1">
    <property type="nucleotide sequence ID" value="XM_016798494.1"/>
</dbReference>
<protein>
    <submittedName>
        <fullName evidence="1">CIR protein</fullName>
    </submittedName>
</protein>
<dbReference type="AlphaFoldDB" id="A0A4V0K2S2"/>
<evidence type="ECO:0000313" key="2">
    <source>
        <dbReference type="Proteomes" id="UP000071118"/>
    </source>
</evidence>
<accession>A0A4V0K2S2</accession>
<organism evidence="1 2">
    <name type="scientific">Plasmodium chabaudi chabaudi</name>
    <dbReference type="NCBI Taxonomy" id="31271"/>
    <lineage>
        <taxon>Eukaryota</taxon>
        <taxon>Sar</taxon>
        <taxon>Alveolata</taxon>
        <taxon>Apicomplexa</taxon>
        <taxon>Aconoidasida</taxon>
        <taxon>Haemosporida</taxon>
        <taxon>Plasmodiidae</taxon>
        <taxon>Plasmodium</taxon>
        <taxon>Plasmodium (Vinckeia)</taxon>
    </lineage>
</organism>
<dbReference type="VEuPathDB" id="PlasmoDB:PCHAS_1042700"/>
<dbReference type="GeneID" id="27794878"/>
<sequence>MNKDLCDIIKGLDDLIKVKRNEEGIEIISDKILSEYCPINQKAKKRKYGEEGLCVGYNESIISTYISFLKNYESASSEEKIESGKLAQYAILWLCYKINQHLNITGGIDNIYNEIIGYDYWNTCILDLMKGPKIAIII</sequence>
<evidence type="ECO:0000313" key="1">
    <source>
        <dbReference type="EMBL" id="VTZ66762.1"/>
    </source>
</evidence>